<name>A0ABP6DQ35_9ACTN</name>
<dbReference type="PANTHER" id="PTHR38011:SF2">
    <property type="entry name" value="BIFUNCTIONAL DEAMINASE-REDUCTASE DOMAIN PROTEIN"/>
    <property type="match status" value="1"/>
</dbReference>
<dbReference type="Pfam" id="PF01872">
    <property type="entry name" value="RibD_C"/>
    <property type="match status" value="1"/>
</dbReference>
<gene>
    <name evidence="2" type="ORF">GCM10010412_011640</name>
</gene>
<evidence type="ECO:0000313" key="2">
    <source>
        <dbReference type="EMBL" id="GAA2647829.1"/>
    </source>
</evidence>
<dbReference type="InterPro" id="IPR050765">
    <property type="entry name" value="Riboflavin_Biosynth_HTPR"/>
</dbReference>
<dbReference type="PANTHER" id="PTHR38011">
    <property type="entry name" value="DIHYDROFOLATE REDUCTASE FAMILY PROTEIN (AFU_ORTHOLOGUE AFUA_8G06820)"/>
    <property type="match status" value="1"/>
</dbReference>
<evidence type="ECO:0000313" key="3">
    <source>
        <dbReference type="Proteomes" id="UP001501666"/>
    </source>
</evidence>
<protein>
    <submittedName>
        <fullName evidence="2">Dihydrofolate reductase family protein</fullName>
    </submittedName>
</protein>
<accession>A0ABP6DQ35</accession>
<comment type="caution">
    <text evidence="2">The sequence shown here is derived from an EMBL/GenBank/DDBJ whole genome shotgun (WGS) entry which is preliminary data.</text>
</comment>
<feature type="domain" description="Bacterial bifunctional deaminase-reductase C-terminal" evidence="1">
    <location>
        <begin position="2"/>
        <end position="174"/>
    </location>
</feature>
<evidence type="ECO:0000259" key="1">
    <source>
        <dbReference type="Pfam" id="PF01872"/>
    </source>
</evidence>
<dbReference type="InterPro" id="IPR024072">
    <property type="entry name" value="DHFR-like_dom_sf"/>
</dbReference>
<dbReference type="RefSeq" id="WP_346143888.1">
    <property type="nucleotide sequence ID" value="NZ_BAAATE010000002.1"/>
</dbReference>
<dbReference type="Proteomes" id="UP001501666">
    <property type="component" value="Unassembled WGS sequence"/>
</dbReference>
<sequence length="183" mass="20133">MRKITAAFFISLDGVVESPDQWHFPYFNDEMGAAIGAQMAESDAMLMGRVNYEEWAAYWPSKSGQGDVFADHINNVKKYVVSNTLDSADWTNSTLIKGDSFVEELTALKRQDGGTISMSGSATLVRSLLEHDLLDELYLMVHPIVVGAGQRLFEGTGQIPLKLVSSTTFETGVLSLVYSTEPK</sequence>
<reference evidence="3" key="1">
    <citation type="journal article" date="2019" name="Int. J. Syst. Evol. Microbiol.">
        <title>The Global Catalogue of Microorganisms (GCM) 10K type strain sequencing project: providing services to taxonomists for standard genome sequencing and annotation.</title>
        <authorList>
            <consortium name="The Broad Institute Genomics Platform"/>
            <consortium name="The Broad Institute Genome Sequencing Center for Infectious Disease"/>
            <person name="Wu L."/>
            <person name="Ma J."/>
        </authorList>
    </citation>
    <scope>NUCLEOTIDE SEQUENCE [LARGE SCALE GENOMIC DNA]</scope>
    <source>
        <strain evidence="3">JCM 6835</strain>
    </source>
</reference>
<dbReference type="SUPFAM" id="SSF53597">
    <property type="entry name" value="Dihydrofolate reductase-like"/>
    <property type="match status" value="1"/>
</dbReference>
<dbReference type="EMBL" id="BAAATE010000002">
    <property type="protein sequence ID" value="GAA2647829.1"/>
    <property type="molecule type" value="Genomic_DNA"/>
</dbReference>
<proteinExistence type="predicted"/>
<dbReference type="Gene3D" id="3.40.430.10">
    <property type="entry name" value="Dihydrofolate Reductase, subunit A"/>
    <property type="match status" value="1"/>
</dbReference>
<keyword evidence="3" id="KW-1185">Reference proteome</keyword>
<organism evidence="2 3">
    <name type="scientific">Nonomuraea recticatena</name>
    <dbReference type="NCBI Taxonomy" id="46178"/>
    <lineage>
        <taxon>Bacteria</taxon>
        <taxon>Bacillati</taxon>
        <taxon>Actinomycetota</taxon>
        <taxon>Actinomycetes</taxon>
        <taxon>Streptosporangiales</taxon>
        <taxon>Streptosporangiaceae</taxon>
        <taxon>Nonomuraea</taxon>
    </lineage>
</organism>
<dbReference type="InterPro" id="IPR002734">
    <property type="entry name" value="RibDG_C"/>
</dbReference>